<proteinExistence type="predicted"/>
<reference evidence="2 3" key="1">
    <citation type="submission" date="2018-02" db="EMBL/GenBank/DDBJ databases">
        <title>Complete genome of Nitrosopumilus ureaphilus PS0.</title>
        <authorList>
            <person name="Qin W."/>
            <person name="Zheng Y."/>
            <person name="Stahl D.A."/>
        </authorList>
    </citation>
    <scope>NUCLEOTIDE SEQUENCE [LARGE SCALE GENOMIC DNA]</scope>
    <source>
        <strain evidence="2 3">PS0</strain>
    </source>
</reference>
<evidence type="ECO:0000313" key="2">
    <source>
        <dbReference type="EMBL" id="QLH07347.1"/>
    </source>
</evidence>
<gene>
    <name evidence="2" type="ORF">C5F50_09890</name>
</gene>
<dbReference type="EMBL" id="CP026995">
    <property type="protein sequence ID" value="QLH07347.1"/>
    <property type="molecule type" value="Genomic_DNA"/>
</dbReference>
<evidence type="ECO:0000256" key="1">
    <source>
        <dbReference type="SAM" id="MobiDB-lite"/>
    </source>
</evidence>
<sequence>MPTVVIAIIIVCLMTIGFSSFEIANATHGDWAEAAYPGRAGTVWWVDNTLHITSDLKKGADLGIWGTVNDPEIHSVNISFKDPCGNVVTTTTGRMSAINPPDRFIDDKGSGSKAGSNWYFSGTYVASSTHNGKTLATASGNFNGDGSHISSPSDPKCSEPRTSNQNTGNTVAKKIATKSNSGIIEISGNSKNGKFSYSQYAEIYYEINSGKIKLGKGDGAVSVSAKAISSPGFKCTQQKSITTSFDVKGGIDSNGKLYFTPYNVSPKSIQVPIDCGKNTFESGGFDYVSNPFNFAESISVSHSKGATISKSMSFSQGSSNWNAKLTKAASSGTGTSSSSDIGKSCPPGVVCIDIPKSIDIYDFKVDVPFFLTVKQGEKSKVPVKVSTIKGNPPLLTISSTQFFTSEVKSGSSLKEWNQPEQGHFTTVNSWISTTCNTPLGDYRVSFTVSPKSGSFRSSLDSVTVTVVSSDKCSGNNNSSFSPNVIQIPKISEPFVCKNIDSRIQLDKKSYSLSDKIFVTAVAPNENKNKNSIDSIKVTFSTIEKDTGFAKEFTSHEIMETGKSTGIFSGAIVKSIPSNIDRIHVGFTDSCKDDFVFIQANVESQTNNQQPNIDNPTIDESEPIIPKTGVDKHSGLTIKYIEDASILDSDDNLIVHETFDYDLKKDVTIITETKHVELQDLDKIEELKIAPKSEVKIKKSKSVIELITGKIKLVHNIAKCKEKGADVTFRDGKFFCTITTPEGFAVTVRGTELILDHNSNTKTSTLLLNDGSVSITTPETKKIIYAKTITIYQNGELSTIPLLKEDWNSVNGGMSRNFDNVENIIKEKIKSEDKIIDKKQPKFDVPVQKERQKVPDWVKNNAKWWTDGQIGESDFKNGLSYLIKENIISVPEQSAKSTNEKIPDWVKTQTQWWASGQISEDEYLNAIEFLVKNGIVGVSNEDSLEENIPKQESIIDQVCYESALGITVTYPGDWTCFSYDDIQNRKILALSPQNWDLIPAMTLKSLYIEPGYTWSDEISYFRDYMQQEVDSGNISLINIEKEFQVDGHDAFIIEYEWNNPETFEIMKSRSILILDNDRIIHFDIGTDLKIFDNYSSVFDQILDSIKID</sequence>
<evidence type="ECO:0008006" key="4">
    <source>
        <dbReference type="Google" id="ProtNLM"/>
    </source>
</evidence>
<dbReference type="KEGG" id="nue:C5F50_09890"/>
<feature type="compositionally biased region" description="Polar residues" evidence="1">
    <location>
        <begin position="137"/>
        <end position="153"/>
    </location>
</feature>
<dbReference type="Proteomes" id="UP000509478">
    <property type="component" value="Chromosome"/>
</dbReference>
<feature type="region of interest" description="Disordered" evidence="1">
    <location>
        <begin position="137"/>
        <end position="168"/>
    </location>
</feature>
<organism evidence="2 3">
    <name type="scientific">Nitrosopumilus ureiphilus</name>
    <dbReference type="NCBI Taxonomy" id="1470067"/>
    <lineage>
        <taxon>Archaea</taxon>
        <taxon>Nitrososphaerota</taxon>
        <taxon>Nitrososphaeria</taxon>
        <taxon>Nitrosopumilales</taxon>
        <taxon>Nitrosopumilaceae</taxon>
        <taxon>Nitrosopumilus</taxon>
    </lineage>
</organism>
<evidence type="ECO:0000313" key="3">
    <source>
        <dbReference type="Proteomes" id="UP000509478"/>
    </source>
</evidence>
<keyword evidence="3" id="KW-1185">Reference proteome</keyword>
<name>A0A7D5M876_9ARCH</name>
<accession>A0A7D5M876</accession>
<dbReference type="AlphaFoldDB" id="A0A7D5M876"/>
<protein>
    <recommendedName>
        <fullName evidence="4">FecR protein domain-containing protein</fullName>
    </recommendedName>
</protein>